<proteinExistence type="predicted"/>
<organism evidence="5 6">
    <name type="scientific">Oldenlandia corymbosa var. corymbosa</name>
    <dbReference type="NCBI Taxonomy" id="529605"/>
    <lineage>
        <taxon>Eukaryota</taxon>
        <taxon>Viridiplantae</taxon>
        <taxon>Streptophyta</taxon>
        <taxon>Embryophyta</taxon>
        <taxon>Tracheophyta</taxon>
        <taxon>Spermatophyta</taxon>
        <taxon>Magnoliopsida</taxon>
        <taxon>eudicotyledons</taxon>
        <taxon>Gunneridae</taxon>
        <taxon>Pentapetalae</taxon>
        <taxon>asterids</taxon>
        <taxon>lamiids</taxon>
        <taxon>Gentianales</taxon>
        <taxon>Rubiaceae</taxon>
        <taxon>Rubioideae</taxon>
        <taxon>Spermacoceae</taxon>
        <taxon>Hedyotis-Oldenlandia complex</taxon>
        <taxon>Oldenlandia</taxon>
    </lineage>
</organism>
<feature type="domain" description="U-box" evidence="4">
    <location>
        <begin position="170"/>
        <end position="355"/>
    </location>
</feature>
<dbReference type="EMBL" id="OX459118">
    <property type="protein sequence ID" value="CAI9090227.1"/>
    <property type="molecule type" value="Genomic_DNA"/>
</dbReference>
<dbReference type="Gene3D" id="1.25.10.10">
    <property type="entry name" value="Leucine-rich Repeat Variant"/>
    <property type="match status" value="3"/>
</dbReference>
<dbReference type="InterPro" id="IPR054296">
    <property type="entry name" value="DUF7032"/>
</dbReference>
<keyword evidence="6" id="KW-1185">Reference proteome</keyword>
<gene>
    <name evidence="5" type="ORF">OLC1_LOCUS2430</name>
</gene>
<evidence type="ECO:0000256" key="1">
    <source>
        <dbReference type="ARBA" id="ARBA00022737"/>
    </source>
</evidence>
<dbReference type="PROSITE" id="PS50176">
    <property type="entry name" value="ARM_REPEAT"/>
    <property type="match status" value="1"/>
</dbReference>
<dbReference type="SUPFAM" id="SSF48371">
    <property type="entry name" value="ARM repeat"/>
    <property type="match status" value="2"/>
</dbReference>
<accession>A0AAV1C6Z5</accession>
<protein>
    <submittedName>
        <fullName evidence="5">OLC1v1024955C1</fullName>
    </submittedName>
</protein>
<dbReference type="InterPro" id="IPR000225">
    <property type="entry name" value="Armadillo"/>
</dbReference>
<dbReference type="PANTHER" id="PTHR46043:SF2">
    <property type="entry name" value="ARM REPEAT SUPERFAMILY PROTEIN"/>
    <property type="match status" value="1"/>
</dbReference>
<dbReference type="InterPro" id="IPR058678">
    <property type="entry name" value="ARM_PUB"/>
</dbReference>
<dbReference type="Pfam" id="PF23005">
    <property type="entry name" value="DUF7032"/>
    <property type="match status" value="1"/>
</dbReference>
<dbReference type="Pfam" id="PF25598">
    <property type="entry name" value="ARM_PUB"/>
    <property type="match status" value="1"/>
</dbReference>
<dbReference type="AlphaFoldDB" id="A0AAV1C6Z5"/>
<keyword evidence="1" id="KW-0677">Repeat</keyword>
<feature type="repeat" description="ARM" evidence="2">
    <location>
        <begin position="282"/>
        <end position="324"/>
    </location>
</feature>
<sequence length="572" mass="62104">MPPPLEQPPPPPSLSPAETLDDITQLLTKLLPATLSITSFASRWQVLRSKLASLKSMISELSDSSHWSDNPLVLALLPNLYATLVRVQTLCHQCCDCSFTPGKLLMQSDLDMCAGWLSKQIHDLDLLLRSGVLRQSTAIVLSHPSINSSKEDLSLFVKDLFTRLQIGGTEFKKKALDSLIQLLSEDDKAAVLVSKDGDVGYLISLLDVNNVNPFVREQAVLAVSMLASINEQSRKCVFEEGALGPLLRIIDSGSMPLKEKAALALECITADPENAWAVSAYGGVSILVELCKSGSVVAQSHAIGVIRNVSTNEDVRTALAEEGAIPMLLQFLVSGDASVQEKAANCVAILASSSEYLRSLLLREKGLHRLLQLLNELSNSDTMEHVLRAIFSLSGTESAFRILSSSTAFIVQVADLIKHGNLILQHISASLLAKLSISENNKRAISGCMGPLVKLMESAKPDGLQEVAANALVSLLAVRSNRKELVRDEKSVMRLVQMLDPRNDFVSKKFPIAVVSAIMAGGSQGCRKRLLAAGAYGHLQRLVEMEVVGAKKALQRLSGNRLTNIFTRTWRE</sequence>
<reference evidence="5" key="1">
    <citation type="submission" date="2023-03" db="EMBL/GenBank/DDBJ databases">
        <authorList>
            <person name="Julca I."/>
        </authorList>
    </citation>
    <scope>NUCLEOTIDE SEQUENCE</scope>
</reference>
<dbReference type="InterPro" id="IPR011989">
    <property type="entry name" value="ARM-like"/>
</dbReference>
<evidence type="ECO:0000313" key="6">
    <source>
        <dbReference type="Proteomes" id="UP001161247"/>
    </source>
</evidence>
<name>A0AAV1C6Z5_OLDCO</name>
<dbReference type="InterPro" id="IPR016024">
    <property type="entry name" value="ARM-type_fold"/>
</dbReference>
<dbReference type="PANTHER" id="PTHR46043">
    <property type="entry name" value="ARM REPEAT SUPERFAMILY PROTEIN"/>
    <property type="match status" value="1"/>
</dbReference>
<evidence type="ECO:0000259" key="4">
    <source>
        <dbReference type="Pfam" id="PF25598"/>
    </source>
</evidence>
<feature type="domain" description="DUF7032" evidence="3">
    <location>
        <begin position="23"/>
        <end position="132"/>
    </location>
</feature>
<evidence type="ECO:0000256" key="2">
    <source>
        <dbReference type="PROSITE-ProRule" id="PRU00259"/>
    </source>
</evidence>
<evidence type="ECO:0000259" key="3">
    <source>
        <dbReference type="Pfam" id="PF23005"/>
    </source>
</evidence>
<dbReference type="SMART" id="SM00185">
    <property type="entry name" value="ARM"/>
    <property type="match status" value="5"/>
</dbReference>
<dbReference type="Proteomes" id="UP001161247">
    <property type="component" value="Chromosome 1"/>
</dbReference>
<evidence type="ECO:0000313" key="5">
    <source>
        <dbReference type="EMBL" id="CAI9090227.1"/>
    </source>
</evidence>